<evidence type="ECO:0000313" key="1">
    <source>
        <dbReference type="EMBL" id="CAI2384356.1"/>
    </source>
</evidence>
<sequence length="119" mass="14133">MNPSQKAQEIVDEFNKEYLPLQRQFKIKMLKCQINHLEDKALNEDDAEKRAFECFNPMKSLREQAQAYITTYSSGLVECLKKAHEENEQPQPCIDQFREGLYSNKSQIEQIYRDHMNML</sequence>
<reference evidence="1" key="1">
    <citation type="submission" date="2023-07" db="EMBL/GenBank/DDBJ databases">
        <authorList>
            <consortium name="AG Swart"/>
            <person name="Singh M."/>
            <person name="Singh A."/>
            <person name="Seah K."/>
            <person name="Emmerich C."/>
        </authorList>
    </citation>
    <scope>NUCLEOTIDE SEQUENCE</scope>
    <source>
        <strain evidence="1">DP1</strain>
    </source>
</reference>
<comment type="caution">
    <text evidence="1">The sequence shown here is derived from an EMBL/GenBank/DDBJ whole genome shotgun (WGS) entry which is preliminary data.</text>
</comment>
<dbReference type="EMBL" id="CAMPGE010026684">
    <property type="protein sequence ID" value="CAI2384356.1"/>
    <property type="molecule type" value="Genomic_DNA"/>
</dbReference>
<proteinExistence type="predicted"/>
<name>A0AAD1Y2V3_EUPCR</name>
<organism evidence="1 2">
    <name type="scientific">Euplotes crassus</name>
    <dbReference type="NCBI Taxonomy" id="5936"/>
    <lineage>
        <taxon>Eukaryota</taxon>
        <taxon>Sar</taxon>
        <taxon>Alveolata</taxon>
        <taxon>Ciliophora</taxon>
        <taxon>Intramacronucleata</taxon>
        <taxon>Spirotrichea</taxon>
        <taxon>Hypotrichia</taxon>
        <taxon>Euplotida</taxon>
        <taxon>Euplotidae</taxon>
        <taxon>Moneuplotes</taxon>
    </lineage>
</organism>
<keyword evidence="2" id="KW-1185">Reference proteome</keyword>
<accession>A0AAD1Y2V3</accession>
<evidence type="ECO:0000313" key="2">
    <source>
        <dbReference type="Proteomes" id="UP001295684"/>
    </source>
</evidence>
<dbReference type="Proteomes" id="UP001295684">
    <property type="component" value="Unassembled WGS sequence"/>
</dbReference>
<dbReference type="AlphaFoldDB" id="A0AAD1Y2V3"/>
<protein>
    <submittedName>
        <fullName evidence="1">Uncharacterized protein</fullName>
    </submittedName>
</protein>
<gene>
    <name evidence="1" type="ORF">ECRASSUSDP1_LOCUS25881</name>
</gene>